<keyword evidence="2" id="KW-1185">Reference proteome</keyword>
<proteinExistence type="predicted"/>
<reference evidence="1" key="1">
    <citation type="journal article" date="2014" name="Int. J. Syst. Evol. Microbiol.">
        <title>Complete genome sequence of Corynebacterium casei LMG S-19264T (=DSM 44701T), isolated from a smear-ripened cheese.</title>
        <authorList>
            <consortium name="US DOE Joint Genome Institute (JGI-PGF)"/>
            <person name="Walter F."/>
            <person name="Albersmeier A."/>
            <person name="Kalinowski J."/>
            <person name="Ruckert C."/>
        </authorList>
    </citation>
    <scope>NUCLEOTIDE SEQUENCE</scope>
    <source>
        <strain evidence="1">JCM 3302</strain>
    </source>
</reference>
<accession>A0A919A1C9</accession>
<dbReference type="AlphaFoldDB" id="A0A919A1C9"/>
<dbReference type="RefSeq" id="WP_229903612.1">
    <property type="nucleotide sequence ID" value="NZ_BNBC01000017.1"/>
</dbReference>
<sequence>MLLREAQVLVSYRGSPVVEPAGEARRAVAGDRAPDCGGLRDPLVAHPLRLYDLLRERDHVLLLYAATGDQAAAFDELADLARNTARSALTCYAVLAPDVEAPRLLLPFVHDGSGEFRDAYGAESAAALLIRPDGHLAARSTPAGRLEVLDALARVFD</sequence>
<dbReference type="EMBL" id="BNBC01000017">
    <property type="protein sequence ID" value="GHE79546.1"/>
    <property type="molecule type" value="Genomic_DNA"/>
</dbReference>
<dbReference type="Proteomes" id="UP000641386">
    <property type="component" value="Unassembled WGS sequence"/>
</dbReference>
<evidence type="ECO:0000313" key="2">
    <source>
        <dbReference type="Proteomes" id="UP000641386"/>
    </source>
</evidence>
<dbReference type="Gene3D" id="3.40.30.120">
    <property type="match status" value="1"/>
</dbReference>
<evidence type="ECO:0000313" key="1">
    <source>
        <dbReference type="EMBL" id="GHE79546.1"/>
    </source>
</evidence>
<protein>
    <submittedName>
        <fullName evidence="1">Uncharacterized protein</fullName>
    </submittedName>
</protein>
<comment type="caution">
    <text evidence="1">The sequence shown here is derived from an EMBL/GenBank/DDBJ whole genome shotgun (WGS) entry which is preliminary data.</text>
</comment>
<organism evidence="1 2">
    <name type="scientific">Streptomyces spiralis</name>
    <dbReference type="NCBI Taxonomy" id="66376"/>
    <lineage>
        <taxon>Bacteria</taxon>
        <taxon>Bacillati</taxon>
        <taxon>Actinomycetota</taxon>
        <taxon>Actinomycetes</taxon>
        <taxon>Kitasatosporales</taxon>
        <taxon>Streptomycetaceae</taxon>
        <taxon>Streptomyces</taxon>
    </lineage>
</organism>
<gene>
    <name evidence="1" type="ORF">GCM10014715_38490</name>
</gene>
<dbReference type="Pfam" id="PF21274">
    <property type="entry name" value="Rng_hyd_C"/>
    <property type="match status" value="1"/>
</dbReference>
<reference evidence="1" key="2">
    <citation type="submission" date="2020-09" db="EMBL/GenBank/DDBJ databases">
        <authorList>
            <person name="Sun Q."/>
            <person name="Ohkuma M."/>
        </authorList>
    </citation>
    <scope>NUCLEOTIDE SEQUENCE</scope>
    <source>
        <strain evidence="1">JCM 3302</strain>
    </source>
</reference>
<name>A0A919A1C9_9ACTN</name>